<dbReference type="SMART" id="SM00356">
    <property type="entry name" value="ZnF_C3H1"/>
    <property type="match status" value="1"/>
</dbReference>
<keyword evidence="10" id="KW-0521">NADP</keyword>
<dbReference type="GO" id="GO:0008270">
    <property type="term" value="F:zinc ion binding"/>
    <property type="evidence" value="ECO:0007669"/>
    <property type="project" value="UniProtKB-KW"/>
</dbReference>
<evidence type="ECO:0000256" key="7">
    <source>
        <dbReference type="ARBA" id="ARBA00022737"/>
    </source>
</evidence>
<proteinExistence type="inferred from homology"/>
<dbReference type="CDD" id="cd02801">
    <property type="entry name" value="DUS_like_FMN"/>
    <property type="match status" value="1"/>
</dbReference>
<evidence type="ECO:0000256" key="21">
    <source>
        <dbReference type="SAM" id="SignalP"/>
    </source>
</evidence>
<comment type="catalytic activity">
    <reaction evidence="16">
        <text>a 5,6-dihydrouridine in mRNA + NADP(+) = a uridine in mRNA + NADPH + H(+)</text>
        <dbReference type="Rhea" id="RHEA:69855"/>
        <dbReference type="Rhea" id="RHEA-COMP:14658"/>
        <dbReference type="Rhea" id="RHEA-COMP:17789"/>
        <dbReference type="ChEBI" id="CHEBI:15378"/>
        <dbReference type="ChEBI" id="CHEBI:57783"/>
        <dbReference type="ChEBI" id="CHEBI:58349"/>
        <dbReference type="ChEBI" id="CHEBI:65315"/>
        <dbReference type="ChEBI" id="CHEBI:74443"/>
    </reaction>
    <physiologicalReaction direction="right-to-left" evidence="16">
        <dbReference type="Rhea" id="RHEA:69857"/>
    </physiologicalReaction>
</comment>
<evidence type="ECO:0000256" key="9">
    <source>
        <dbReference type="ARBA" id="ARBA00022833"/>
    </source>
</evidence>
<dbReference type="GO" id="GO:0106414">
    <property type="term" value="F:mRNA dihydrouridine synthase activity"/>
    <property type="evidence" value="ECO:0007669"/>
    <property type="project" value="RHEA"/>
</dbReference>
<accession>A0A1D1VUG6</accession>
<comment type="catalytic activity">
    <reaction evidence="14">
        <text>5,6-dihydrouridine(47) in tRNA + NAD(+) = uridine(47) in tRNA + NADH + H(+)</text>
        <dbReference type="Rhea" id="RHEA:53364"/>
        <dbReference type="Rhea" id="RHEA-COMP:13539"/>
        <dbReference type="Rhea" id="RHEA-COMP:13540"/>
        <dbReference type="ChEBI" id="CHEBI:15378"/>
        <dbReference type="ChEBI" id="CHEBI:57540"/>
        <dbReference type="ChEBI" id="CHEBI:57945"/>
        <dbReference type="ChEBI" id="CHEBI:65315"/>
        <dbReference type="ChEBI" id="CHEBI:74443"/>
        <dbReference type="EC" id="1.3.1.89"/>
    </reaction>
    <physiologicalReaction direction="right-to-left" evidence="14">
        <dbReference type="Rhea" id="RHEA:53366"/>
    </physiologicalReaction>
</comment>
<feature type="chain" id="PRO_5008898863" description="tRNA-dihydrouridine(47) synthase [NAD(P)(+)]" evidence="21">
    <location>
        <begin position="19"/>
        <end position="632"/>
    </location>
</feature>
<comment type="catalytic activity">
    <reaction evidence="17">
        <text>5,6-dihydrouridine(47) in tRNA + NADP(+) = uridine(47) in tRNA + NADPH + H(+)</text>
        <dbReference type="Rhea" id="RHEA:53360"/>
        <dbReference type="Rhea" id="RHEA-COMP:13539"/>
        <dbReference type="Rhea" id="RHEA-COMP:13540"/>
        <dbReference type="ChEBI" id="CHEBI:15378"/>
        <dbReference type="ChEBI" id="CHEBI:57783"/>
        <dbReference type="ChEBI" id="CHEBI:58349"/>
        <dbReference type="ChEBI" id="CHEBI:65315"/>
        <dbReference type="ChEBI" id="CHEBI:74443"/>
        <dbReference type="EC" id="1.3.1.89"/>
    </reaction>
    <physiologicalReaction direction="right-to-left" evidence="17">
        <dbReference type="Rhea" id="RHEA:53362"/>
    </physiologicalReaction>
</comment>
<evidence type="ECO:0000256" key="1">
    <source>
        <dbReference type="ARBA" id="ARBA00001917"/>
    </source>
</evidence>
<evidence type="ECO:0000256" key="14">
    <source>
        <dbReference type="ARBA" id="ARBA00048266"/>
    </source>
</evidence>
<keyword evidence="2 19" id="KW-0285">Flavoprotein</keyword>
<feature type="compositionally biased region" description="Basic and acidic residues" evidence="20">
    <location>
        <begin position="220"/>
        <end position="240"/>
    </location>
</feature>
<dbReference type="Gene3D" id="3.20.20.70">
    <property type="entry name" value="Aldolase class I"/>
    <property type="match status" value="1"/>
</dbReference>
<evidence type="ECO:0000256" key="16">
    <source>
        <dbReference type="ARBA" id="ARBA00049447"/>
    </source>
</evidence>
<keyword evidence="8 18" id="KW-0863">Zinc-finger</keyword>
<evidence type="ECO:0000256" key="15">
    <source>
        <dbReference type="ARBA" id="ARBA00048342"/>
    </source>
</evidence>
<evidence type="ECO:0000256" key="12">
    <source>
        <dbReference type="ARBA" id="ARBA00023027"/>
    </source>
</evidence>
<comment type="cofactor">
    <cofactor evidence="1 19">
        <name>FMN</name>
        <dbReference type="ChEBI" id="CHEBI:58210"/>
    </cofactor>
</comment>
<keyword evidence="6 18" id="KW-0479">Metal-binding</keyword>
<dbReference type="Gene3D" id="4.10.1000.10">
    <property type="entry name" value="Zinc finger, CCCH-type"/>
    <property type="match status" value="1"/>
</dbReference>
<keyword evidence="12" id="KW-0520">NAD</keyword>
<evidence type="ECO:0000256" key="4">
    <source>
        <dbReference type="ARBA" id="ARBA00022664"/>
    </source>
</evidence>
<keyword evidence="4" id="KW-0507">mRNA processing</keyword>
<dbReference type="EC" id="1.3.1.-" evidence="19"/>
<keyword evidence="5 19" id="KW-0819">tRNA processing</keyword>
<comment type="function">
    <text evidence="13">Catalyzes the synthesis of dihydrouridine, a modified base, in various RNAs, such as tRNAs, mRNAs and some long non-coding RNAs (lncRNAs). Mainly modifies the uridine in position 47 (U47) in the D-loop of most cytoplasmic tRNAs. Also able to mediate the formation of dihydrouridine in some mRNAs, thereby regulating their translation.</text>
</comment>
<evidence type="ECO:0000256" key="17">
    <source>
        <dbReference type="ARBA" id="ARBA00049513"/>
    </source>
</evidence>
<dbReference type="Pfam" id="PF01207">
    <property type="entry name" value="Dus"/>
    <property type="match status" value="1"/>
</dbReference>
<dbReference type="InterPro" id="IPR000571">
    <property type="entry name" value="Znf_CCCH"/>
</dbReference>
<evidence type="ECO:0000256" key="2">
    <source>
        <dbReference type="ARBA" id="ARBA00022630"/>
    </source>
</evidence>
<dbReference type="OrthoDB" id="259935at2759"/>
<dbReference type="PANTHER" id="PTHR45846">
    <property type="entry name" value="TRNA-DIHYDROURIDINE(47) SYNTHASE [NAD(P)(+)]-LIKE"/>
    <property type="match status" value="1"/>
</dbReference>
<comment type="similarity">
    <text evidence="19">Belongs to the dus family. Dus3 subfamily.</text>
</comment>
<organism evidence="23 24">
    <name type="scientific">Ramazzottius varieornatus</name>
    <name type="common">Water bear</name>
    <name type="synonym">Tardigrade</name>
    <dbReference type="NCBI Taxonomy" id="947166"/>
    <lineage>
        <taxon>Eukaryota</taxon>
        <taxon>Metazoa</taxon>
        <taxon>Ecdysozoa</taxon>
        <taxon>Tardigrada</taxon>
        <taxon>Eutardigrada</taxon>
        <taxon>Parachela</taxon>
        <taxon>Hypsibioidea</taxon>
        <taxon>Ramazzottiidae</taxon>
        <taxon>Ramazzottius</taxon>
    </lineage>
</organism>
<dbReference type="InterPro" id="IPR036855">
    <property type="entry name" value="Znf_CCCH_sf"/>
</dbReference>
<dbReference type="SUPFAM" id="SSF51395">
    <property type="entry name" value="FMN-linked oxidoreductases"/>
    <property type="match status" value="1"/>
</dbReference>
<dbReference type="GO" id="GO:0006397">
    <property type="term" value="P:mRNA processing"/>
    <property type="evidence" value="ECO:0007669"/>
    <property type="project" value="UniProtKB-KW"/>
</dbReference>
<protein>
    <recommendedName>
        <fullName evidence="19">tRNA-dihydrouridine(47) synthase [NAD(P)(+)]</fullName>
        <ecNumber evidence="19">1.3.1.-</ecNumber>
    </recommendedName>
    <alternativeName>
        <fullName evidence="19">tRNA-dihydrouridine synthase 3</fullName>
    </alternativeName>
</protein>
<evidence type="ECO:0000256" key="3">
    <source>
        <dbReference type="ARBA" id="ARBA00022643"/>
    </source>
</evidence>
<evidence type="ECO:0000256" key="13">
    <source>
        <dbReference type="ARBA" id="ARBA00045365"/>
    </source>
</evidence>
<keyword evidence="9 18" id="KW-0862">Zinc</keyword>
<evidence type="ECO:0000256" key="19">
    <source>
        <dbReference type="RuleBase" id="RU291113"/>
    </source>
</evidence>
<evidence type="ECO:0000256" key="5">
    <source>
        <dbReference type="ARBA" id="ARBA00022694"/>
    </source>
</evidence>
<dbReference type="PROSITE" id="PS01136">
    <property type="entry name" value="UPF0034"/>
    <property type="match status" value="1"/>
</dbReference>
<evidence type="ECO:0000256" key="8">
    <source>
        <dbReference type="ARBA" id="ARBA00022771"/>
    </source>
</evidence>
<dbReference type="InterPro" id="IPR018517">
    <property type="entry name" value="tRNA_hU_synthase_CS"/>
</dbReference>
<name>A0A1D1VUG6_RAMVA</name>
<dbReference type="SUPFAM" id="SSF90229">
    <property type="entry name" value="CCCH zinc finger"/>
    <property type="match status" value="1"/>
</dbReference>
<dbReference type="PROSITE" id="PS50103">
    <property type="entry name" value="ZF_C3H1"/>
    <property type="match status" value="1"/>
</dbReference>
<dbReference type="EMBL" id="BDGG01000008">
    <property type="protein sequence ID" value="GAV02614.1"/>
    <property type="molecule type" value="Genomic_DNA"/>
</dbReference>
<evidence type="ECO:0000256" key="10">
    <source>
        <dbReference type="ARBA" id="ARBA00022857"/>
    </source>
</evidence>
<dbReference type="InterPro" id="IPR035587">
    <property type="entry name" value="DUS-like_FMN-bd"/>
</dbReference>
<evidence type="ECO:0000256" key="11">
    <source>
        <dbReference type="ARBA" id="ARBA00023002"/>
    </source>
</evidence>
<dbReference type="GO" id="GO:0003723">
    <property type="term" value="F:RNA binding"/>
    <property type="evidence" value="ECO:0007669"/>
    <property type="project" value="TreeGrafter"/>
</dbReference>
<keyword evidence="24" id="KW-1185">Reference proteome</keyword>
<dbReference type="FunFam" id="3.20.20.70:FF:000067">
    <property type="entry name" value="tRNA-dihydrouridine(47) synthase [NAD(P)(+)]"/>
    <property type="match status" value="1"/>
</dbReference>
<dbReference type="Pfam" id="PF25585">
    <property type="entry name" value="zf-CCCH_DUS3L"/>
    <property type="match status" value="1"/>
</dbReference>
<feature type="region of interest" description="Disordered" evidence="20">
    <location>
        <begin position="219"/>
        <end position="240"/>
    </location>
</feature>
<keyword evidence="11 19" id="KW-0560">Oxidoreductase</keyword>
<gene>
    <name evidence="23" type="primary">RvY_13155-1</name>
    <name evidence="23" type="synonym">RvY_13155.1</name>
    <name evidence="23" type="ORF">RvY_13155</name>
</gene>
<feature type="signal peptide" evidence="21">
    <location>
        <begin position="1"/>
        <end position="18"/>
    </location>
</feature>
<dbReference type="Proteomes" id="UP000186922">
    <property type="component" value="Unassembled WGS sequence"/>
</dbReference>
<dbReference type="AlphaFoldDB" id="A0A1D1VUG6"/>
<evidence type="ECO:0000313" key="24">
    <source>
        <dbReference type="Proteomes" id="UP000186922"/>
    </source>
</evidence>
<dbReference type="GO" id="GO:0102265">
    <property type="term" value="F:tRNA-dihydrouridine47 synthase activity"/>
    <property type="evidence" value="ECO:0007669"/>
    <property type="project" value="UniProtKB-EC"/>
</dbReference>
<dbReference type="PANTHER" id="PTHR45846:SF1">
    <property type="entry name" value="TRNA-DIHYDROURIDINE(47) SYNTHASE [NAD(P)(+)]-LIKE"/>
    <property type="match status" value="1"/>
</dbReference>
<comment type="caution">
    <text evidence="23">The sequence shown here is derived from an EMBL/GenBank/DDBJ whole genome shotgun (WGS) entry which is preliminary data.</text>
</comment>
<evidence type="ECO:0000313" key="23">
    <source>
        <dbReference type="EMBL" id="GAV02614.1"/>
    </source>
</evidence>
<evidence type="ECO:0000259" key="22">
    <source>
        <dbReference type="PROSITE" id="PS50103"/>
    </source>
</evidence>
<dbReference type="GO" id="GO:0050660">
    <property type="term" value="F:flavin adenine dinucleotide binding"/>
    <property type="evidence" value="ECO:0007669"/>
    <property type="project" value="UniProtKB-UniRule"/>
</dbReference>
<comment type="catalytic activity">
    <reaction evidence="15">
        <text>a 5,6-dihydrouridine in mRNA + NAD(+) = a uridine in mRNA + NADH + H(+)</text>
        <dbReference type="Rhea" id="RHEA:69851"/>
        <dbReference type="Rhea" id="RHEA-COMP:14658"/>
        <dbReference type="Rhea" id="RHEA-COMP:17789"/>
        <dbReference type="ChEBI" id="CHEBI:15378"/>
        <dbReference type="ChEBI" id="CHEBI:57540"/>
        <dbReference type="ChEBI" id="CHEBI:57945"/>
        <dbReference type="ChEBI" id="CHEBI:65315"/>
        <dbReference type="ChEBI" id="CHEBI:74443"/>
    </reaction>
    <physiologicalReaction direction="right-to-left" evidence="15">
        <dbReference type="Rhea" id="RHEA:69853"/>
    </physiologicalReaction>
</comment>
<evidence type="ECO:0000256" key="20">
    <source>
        <dbReference type="SAM" id="MobiDB-lite"/>
    </source>
</evidence>
<reference evidence="23 24" key="1">
    <citation type="journal article" date="2016" name="Nat. Commun.">
        <title>Extremotolerant tardigrade genome and improved radiotolerance of human cultured cells by tardigrade-unique protein.</title>
        <authorList>
            <person name="Hashimoto T."/>
            <person name="Horikawa D.D."/>
            <person name="Saito Y."/>
            <person name="Kuwahara H."/>
            <person name="Kozuka-Hata H."/>
            <person name="Shin-I T."/>
            <person name="Minakuchi Y."/>
            <person name="Ohishi K."/>
            <person name="Motoyama A."/>
            <person name="Aizu T."/>
            <person name="Enomoto A."/>
            <person name="Kondo K."/>
            <person name="Tanaka S."/>
            <person name="Hara Y."/>
            <person name="Koshikawa S."/>
            <person name="Sagara H."/>
            <person name="Miura T."/>
            <person name="Yokobori S."/>
            <person name="Miyagawa K."/>
            <person name="Suzuki Y."/>
            <person name="Kubo T."/>
            <person name="Oyama M."/>
            <person name="Kohara Y."/>
            <person name="Fujiyama A."/>
            <person name="Arakawa K."/>
            <person name="Katayama T."/>
            <person name="Toyoda A."/>
            <person name="Kunieda T."/>
        </authorList>
    </citation>
    <scope>NUCLEOTIDE SEQUENCE [LARGE SCALE GENOMIC DNA]</scope>
    <source>
        <strain evidence="23 24">YOKOZUNA-1</strain>
    </source>
</reference>
<dbReference type="STRING" id="947166.A0A1D1VUG6"/>
<feature type="zinc finger region" description="C3H1-type" evidence="18">
    <location>
        <begin position="109"/>
        <end position="137"/>
    </location>
</feature>
<dbReference type="InterPro" id="IPR013785">
    <property type="entry name" value="Aldolase_TIM"/>
</dbReference>
<evidence type="ECO:0000256" key="6">
    <source>
        <dbReference type="ARBA" id="ARBA00022723"/>
    </source>
</evidence>
<feature type="domain" description="C3H1-type" evidence="22">
    <location>
        <begin position="109"/>
        <end position="137"/>
    </location>
</feature>
<sequence>MKLGCSSLASVLMDATVSVTVVGPPEAPVVVKKTIQIVSESKGLAAIKTEYILKDYVREVDVEFLSTADREKLGVNEINAEANGDQVSSGNGAPKLKGRNKKRAKAGYRDAIKVCSYVLQNKLCPYGEKCRFAHDATSYLSSKLPDIGDKCINIERRGVCHYGMTCRFASKDHAPITEQATQSNAGETEKTFHPDERNGLTREVQRILRKRTFVFQKRNRNQDVETKKQKQAEDGQKDSAEVELEPLVDLALNDKPSVEEKPLGSVTDEDQIPLRPSEKKKLDFRNKLYLSPLTTVGNLPFRRICKRLGADITVGEMALARQLLAGQQSEWALMVRHSSEDFFGVQVAGSKPDEMKKLAYLLRSEVSVDFVDINSGCPIDLVCNSGSGCALMGRLPRMQGLVQNMVEVLDVPLTVKMRTGIHDGKNIAHELIPKLREWGVSSVSLHGRSKEQRYTKLADWDYIAHCAEIADPLPLFGNGDVMNFEDYYHYKENSKIAGALLARGALIKPWLFTEIKEKRHWDISAQERLDIFREYTNNGLDHWGTDTRGVESTRRFLLEWMSFTHRYIPLGILERPIHRINERPPYYCGRSDLETLLSSSHCRDWIKVTEMLLGPVPDGFTFLPKHKANAWK</sequence>
<keyword evidence="7" id="KW-0677">Repeat</keyword>
<evidence type="ECO:0000256" key="18">
    <source>
        <dbReference type="PROSITE-ProRule" id="PRU00723"/>
    </source>
</evidence>
<keyword evidence="21" id="KW-0732">Signal</keyword>
<keyword evidence="3 19" id="KW-0288">FMN</keyword>